<evidence type="ECO:0000313" key="2">
    <source>
        <dbReference type="EMBL" id="OIR18967.1"/>
    </source>
</evidence>
<feature type="transmembrane region" description="Helical" evidence="1">
    <location>
        <begin position="119"/>
        <end position="140"/>
    </location>
</feature>
<feature type="transmembrane region" description="Helical" evidence="1">
    <location>
        <begin position="91"/>
        <end position="113"/>
    </location>
</feature>
<reference evidence="2" key="1">
    <citation type="submission" date="2016-10" db="EMBL/GenBank/DDBJ databases">
        <title>Sequence of Gallionella enrichment culture.</title>
        <authorList>
            <person name="Poehlein A."/>
            <person name="Muehling M."/>
            <person name="Daniel R."/>
        </authorList>
    </citation>
    <scope>NUCLEOTIDE SEQUENCE</scope>
</reference>
<feature type="transmembrane region" description="Helical" evidence="1">
    <location>
        <begin position="66"/>
        <end position="84"/>
    </location>
</feature>
<name>A0A1J5TDJ6_9ZZZZ</name>
<keyword evidence="1" id="KW-1133">Transmembrane helix</keyword>
<protein>
    <recommendedName>
        <fullName evidence="3">DoxX</fullName>
    </recommendedName>
</protein>
<comment type="caution">
    <text evidence="2">The sequence shown here is derived from an EMBL/GenBank/DDBJ whole genome shotgun (WGS) entry which is preliminary data.</text>
</comment>
<proteinExistence type="predicted"/>
<sequence>MPPPTTKSQLISLEFAPDRPWATPIERLAAALFSASLGTLGLLTVLSRDFAYDWQPVASALPFRAATAVVCGLFMIALAAALLIRRLEDMAAQLLLPFLLVWLSLKVPAVVAVPKIEGVWLGLGEIGMLVAGGWVLFARLACLGRSTIFGGLAGDPGLRIARTLFGLAVIPVGLGHLVYADITASLVPAWLPFRLGIAYITGVGQIACGLGLVFSILPRVAAWTETAMLTLFAFLVWGPHSWFALNPQLPGTPPGPRFPLTAFLITCLIGASSLLIASTMEERKRDVNRPPPS</sequence>
<feature type="transmembrane region" description="Helical" evidence="1">
    <location>
        <begin position="220"/>
        <end position="238"/>
    </location>
</feature>
<gene>
    <name evidence="2" type="ORF">GALL_13110</name>
</gene>
<feature type="transmembrane region" description="Helical" evidence="1">
    <location>
        <begin position="258"/>
        <end position="277"/>
    </location>
</feature>
<keyword evidence="1" id="KW-0472">Membrane</keyword>
<evidence type="ECO:0000256" key="1">
    <source>
        <dbReference type="SAM" id="Phobius"/>
    </source>
</evidence>
<keyword evidence="1" id="KW-0812">Transmembrane</keyword>
<dbReference type="AlphaFoldDB" id="A0A1J5TDJ6"/>
<feature type="transmembrane region" description="Helical" evidence="1">
    <location>
        <begin position="191"/>
        <end position="213"/>
    </location>
</feature>
<accession>A0A1J5TDJ6</accession>
<feature type="transmembrane region" description="Helical" evidence="1">
    <location>
        <begin position="28"/>
        <end position="46"/>
    </location>
</feature>
<dbReference type="EMBL" id="MLJW01000002">
    <property type="protein sequence ID" value="OIR18967.1"/>
    <property type="molecule type" value="Genomic_DNA"/>
</dbReference>
<feature type="transmembrane region" description="Helical" evidence="1">
    <location>
        <begin position="160"/>
        <end position="179"/>
    </location>
</feature>
<organism evidence="2">
    <name type="scientific">mine drainage metagenome</name>
    <dbReference type="NCBI Taxonomy" id="410659"/>
    <lineage>
        <taxon>unclassified sequences</taxon>
        <taxon>metagenomes</taxon>
        <taxon>ecological metagenomes</taxon>
    </lineage>
</organism>
<evidence type="ECO:0008006" key="3">
    <source>
        <dbReference type="Google" id="ProtNLM"/>
    </source>
</evidence>